<organism evidence="5 6">
    <name type="scientific">Artemisia annua</name>
    <name type="common">Sweet wormwood</name>
    <dbReference type="NCBI Taxonomy" id="35608"/>
    <lineage>
        <taxon>Eukaryota</taxon>
        <taxon>Viridiplantae</taxon>
        <taxon>Streptophyta</taxon>
        <taxon>Embryophyta</taxon>
        <taxon>Tracheophyta</taxon>
        <taxon>Spermatophyta</taxon>
        <taxon>Magnoliopsida</taxon>
        <taxon>eudicotyledons</taxon>
        <taxon>Gunneridae</taxon>
        <taxon>Pentapetalae</taxon>
        <taxon>asterids</taxon>
        <taxon>campanulids</taxon>
        <taxon>Asterales</taxon>
        <taxon>Asteraceae</taxon>
        <taxon>Asteroideae</taxon>
        <taxon>Anthemideae</taxon>
        <taxon>Artemisiinae</taxon>
        <taxon>Artemisia</taxon>
    </lineage>
</organism>
<dbReference type="CDD" id="cd01650">
    <property type="entry name" value="RT_nLTR_like"/>
    <property type="match status" value="1"/>
</dbReference>
<keyword evidence="1" id="KW-0175">Coiled coil</keyword>
<dbReference type="InterPro" id="IPR000477">
    <property type="entry name" value="RT_dom"/>
</dbReference>
<dbReference type="Pfam" id="PF03372">
    <property type="entry name" value="Exo_endo_phos"/>
    <property type="match status" value="1"/>
</dbReference>
<evidence type="ECO:0000313" key="6">
    <source>
        <dbReference type="Proteomes" id="UP000245207"/>
    </source>
</evidence>
<evidence type="ECO:0000256" key="1">
    <source>
        <dbReference type="SAM" id="Coils"/>
    </source>
</evidence>
<proteinExistence type="predicted"/>
<dbReference type="PANTHER" id="PTHR46890">
    <property type="entry name" value="NON-LTR RETROLELEMENT REVERSE TRANSCRIPTASE-LIKE PROTEIN-RELATED"/>
    <property type="match status" value="1"/>
</dbReference>
<dbReference type="PANTHER" id="PTHR46890:SF48">
    <property type="entry name" value="RNA-DIRECTED DNA POLYMERASE"/>
    <property type="match status" value="1"/>
</dbReference>
<feature type="compositionally biased region" description="Polar residues" evidence="2">
    <location>
        <begin position="54"/>
        <end position="73"/>
    </location>
</feature>
<evidence type="ECO:0000259" key="3">
    <source>
        <dbReference type="Pfam" id="PF00078"/>
    </source>
</evidence>
<dbReference type="Pfam" id="PF00078">
    <property type="entry name" value="RVT_1"/>
    <property type="match status" value="1"/>
</dbReference>
<dbReference type="Gene3D" id="3.60.10.10">
    <property type="entry name" value="Endonuclease/exonuclease/phosphatase"/>
    <property type="match status" value="1"/>
</dbReference>
<feature type="region of interest" description="Disordered" evidence="2">
    <location>
        <begin position="1"/>
        <end position="73"/>
    </location>
</feature>
<evidence type="ECO:0000256" key="2">
    <source>
        <dbReference type="SAM" id="MobiDB-lite"/>
    </source>
</evidence>
<feature type="domain" description="Reverse transcriptase" evidence="3">
    <location>
        <begin position="575"/>
        <end position="799"/>
    </location>
</feature>
<feature type="coiled-coil region" evidence="1">
    <location>
        <begin position="414"/>
        <end position="445"/>
    </location>
</feature>
<dbReference type="EMBL" id="PKPP01006540">
    <property type="protein sequence ID" value="PWA56180.1"/>
    <property type="molecule type" value="Genomic_DNA"/>
</dbReference>
<dbReference type="InterPro" id="IPR005135">
    <property type="entry name" value="Endo/exonuclease/phosphatase"/>
</dbReference>
<feature type="domain" description="Endonuclease/exonuclease/phosphatase" evidence="4">
    <location>
        <begin position="135"/>
        <end position="332"/>
    </location>
</feature>
<dbReference type="InterPro" id="IPR052343">
    <property type="entry name" value="Retrotransposon-Effector_Assoc"/>
</dbReference>
<accession>A0A2U1M4N9</accession>
<evidence type="ECO:0000313" key="5">
    <source>
        <dbReference type="EMBL" id="PWA56180.1"/>
    </source>
</evidence>
<dbReference type="OrthoDB" id="1733541at2759"/>
<dbReference type="InterPro" id="IPR036691">
    <property type="entry name" value="Endo/exonu/phosph_ase_sf"/>
</dbReference>
<evidence type="ECO:0000259" key="4">
    <source>
        <dbReference type="Pfam" id="PF03372"/>
    </source>
</evidence>
<protein>
    <submittedName>
        <fullName evidence="5">Uncharacterized protein</fullName>
    </submittedName>
</protein>
<comment type="caution">
    <text evidence="5">The sequence shown here is derived from an EMBL/GenBank/DDBJ whole genome shotgun (WGS) entry which is preliminary data.</text>
</comment>
<dbReference type="SUPFAM" id="SSF56219">
    <property type="entry name" value="DNase I-like"/>
    <property type="match status" value="1"/>
</dbReference>
<dbReference type="GO" id="GO:0003824">
    <property type="term" value="F:catalytic activity"/>
    <property type="evidence" value="ECO:0007669"/>
    <property type="project" value="InterPro"/>
</dbReference>
<name>A0A2U1M4N9_ARTAN</name>
<sequence length="849" mass="96559">MLEQENIDGGYDGGTSEITNNNQVEKEGGKPSTCLKEQQTLDTNSEESTRQEDSGAQNSKSTTGTVRKSSNVFKHNSWKRQARILPSSDVPIVGDRYDEKQGNKQEWTEFVGSDYMEVDCGKQSKQAPPTTMRLLSWKVQGLGNPWTVRHLRELVKENKPSIVFLMETRLHDTESNSIRRCFLDFNFLVVNPVRRAGGLMLLWNKNLNVQITSFSNHYISFSVTEDNGKEWRGSGIYGWPTNHDKYQTWLLLRSLKNLSTLPWVCFGDFNEVLYSFEKVGARGCNMRELEAFAASCQYCDLYDLDRFLATPDWSILFPSSWVQNLTRIASDHSPIVLSQEVYTVEGGKKRGFRFEHMWLRDNRLRGVVEDAWLGGLNEGLGSDPAALVRGCTQRLTEWNATSFGHVQRSIRAKIRKLEKLQKQLRHDSSQEQQDLQNEIKELYTREEIIWRQRSRVQSWVDDTDGLCNMVSSYFENLFQSSTSPECAEVASCLDKSLSDSDIKILGKPVSESEVYNAVMQMHPSKAPGPDGMTALFYQKFWNIVGPTIVNVVRSGIMPPNINKTLITFIPKIPSPDSLKDLRPISLCNVIYKIVSKLVIHKWLVSVVKYLTVLSESVLVNRIKGVLPGLIRETQSAFVTGRVITNNAIVAFEIFHWLKNKKSGRKGAMALKVDMSKAYDRLEWSFIRAALERFRFPQNFINVIMACVTTVSFSFNINGQVAGHVVPTRAMIRRAVATRQIHGIKVCRGAPDVSHLFFADDSIFFTRASLNECTHLQNLLARYCRSSGQVINFQKSEVFFSPNVELIVRNAILSKFEVREAPQQTTYIPGAAFHWTQKERCVSSYCRQGA</sequence>
<dbReference type="AlphaFoldDB" id="A0A2U1M4N9"/>
<reference evidence="5 6" key="1">
    <citation type="journal article" date="2018" name="Mol. Plant">
        <title>The genome of Artemisia annua provides insight into the evolution of Asteraceae family and artemisinin biosynthesis.</title>
        <authorList>
            <person name="Shen Q."/>
            <person name="Zhang L."/>
            <person name="Liao Z."/>
            <person name="Wang S."/>
            <person name="Yan T."/>
            <person name="Shi P."/>
            <person name="Liu M."/>
            <person name="Fu X."/>
            <person name="Pan Q."/>
            <person name="Wang Y."/>
            <person name="Lv Z."/>
            <person name="Lu X."/>
            <person name="Zhang F."/>
            <person name="Jiang W."/>
            <person name="Ma Y."/>
            <person name="Chen M."/>
            <person name="Hao X."/>
            <person name="Li L."/>
            <person name="Tang Y."/>
            <person name="Lv G."/>
            <person name="Zhou Y."/>
            <person name="Sun X."/>
            <person name="Brodelius P.E."/>
            <person name="Rose J.K.C."/>
            <person name="Tang K."/>
        </authorList>
    </citation>
    <scope>NUCLEOTIDE SEQUENCE [LARGE SCALE GENOMIC DNA]</scope>
    <source>
        <strain evidence="6">cv. Huhao1</strain>
        <tissue evidence="5">Leaf</tissue>
    </source>
</reference>
<keyword evidence="6" id="KW-1185">Reference proteome</keyword>
<gene>
    <name evidence="5" type="ORF">CTI12_AA420120</name>
</gene>
<dbReference type="STRING" id="35608.A0A2U1M4N9"/>
<dbReference type="Proteomes" id="UP000245207">
    <property type="component" value="Unassembled WGS sequence"/>
</dbReference>